<dbReference type="EMBL" id="GBXM01071858">
    <property type="protein sequence ID" value="JAH36719.1"/>
    <property type="molecule type" value="Transcribed_RNA"/>
</dbReference>
<reference evidence="1" key="1">
    <citation type="submission" date="2014-11" db="EMBL/GenBank/DDBJ databases">
        <authorList>
            <person name="Amaro Gonzalez C."/>
        </authorList>
    </citation>
    <scope>NUCLEOTIDE SEQUENCE</scope>
</reference>
<evidence type="ECO:0000313" key="1">
    <source>
        <dbReference type="EMBL" id="JAH36719.1"/>
    </source>
</evidence>
<name>A0A0E9S5L0_ANGAN</name>
<reference evidence="1" key="2">
    <citation type="journal article" date="2015" name="Fish Shellfish Immunol.">
        <title>Early steps in the European eel (Anguilla anguilla)-Vibrio vulnificus interaction in the gills: Role of the RtxA13 toxin.</title>
        <authorList>
            <person name="Callol A."/>
            <person name="Pajuelo D."/>
            <person name="Ebbesson L."/>
            <person name="Teles M."/>
            <person name="MacKenzie S."/>
            <person name="Amaro C."/>
        </authorList>
    </citation>
    <scope>NUCLEOTIDE SEQUENCE</scope>
</reference>
<protein>
    <submittedName>
        <fullName evidence="1">Uncharacterized protein</fullName>
    </submittedName>
</protein>
<dbReference type="AlphaFoldDB" id="A0A0E9S5L0"/>
<sequence length="31" mass="3615">MNYCPVFFFFVTMPGDRKPALDLLSHPVPKF</sequence>
<proteinExistence type="predicted"/>
<accession>A0A0E9S5L0</accession>
<organism evidence="1">
    <name type="scientific">Anguilla anguilla</name>
    <name type="common">European freshwater eel</name>
    <name type="synonym">Muraena anguilla</name>
    <dbReference type="NCBI Taxonomy" id="7936"/>
    <lineage>
        <taxon>Eukaryota</taxon>
        <taxon>Metazoa</taxon>
        <taxon>Chordata</taxon>
        <taxon>Craniata</taxon>
        <taxon>Vertebrata</taxon>
        <taxon>Euteleostomi</taxon>
        <taxon>Actinopterygii</taxon>
        <taxon>Neopterygii</taxon>
        <taxon>Teleostei</taxon>
        <taxon>Anguilliformes</taxon>
        <taxon>Anguillidae</taxon>
        <taxon>Anguilla</taxon>
    </lineage>
</organism>